<dbReference type="Proteomes" id="UP001500420">
    <property type="component" value="Unassembled WGS sequence"/>
</dbReference>
<dbReference type="InterPro" id="IPR057180">
    <property type="entry name" value="DUF7858"/>
</dbReference>
<keyword evidence="3" id="KW-1185">Reference proteome</keyword>
<organism evidence="2 3">
    <name type="scientific">Natronoarchaeum mannanilyticum</name>
    <dbReference type="NCBI Taxonomy" id="926360"/>
    <lineage>
        <taxon>Archaea</taxon>
        <taxon>Methanobacteriati</taxon>
        <taxon>Methanobacteriota</taxon>
        <taxon>Stenosarchaea group</taxon>
        <taxon>Halobacteria</taxon>
        <taxon>Halobacteriales</taxon>
        <taxon>Natronoarchaeaceae</taxon>
    </lineage>
</organism>
<dbReference type="EMBL" id="BAAADV010000001">
    <property type="protein sequence ID" value="GAA0667831.1"/>
    <property type="molecule type" value="Genomic_DNA"/>
</dbReference>
<evidence type="ECO:0000256" key="1">
    <source>
        <dbReference type="SAM" id="MobiDB-lite"/>
    </source>
</evidence>
<sequence length="170" mass="17515">MLSEIAAGIEVTAEQRERGVATVDDTDDDLIGALRDVEADLPCSADAAAEVVGAYTAGASVGDAAAEAGVVPTTAAKALHLLGVEGLSPLAPESRRIVRDWQRGELSRADAQALTGASEAEFALASYLEAHEPLSDAADAVRGALREGDDAAVEKRDRLSETMSGVDDLL</sequence>
<feature type="compositionally biased region" description="Basic and acidic residues" evidence="1">
    <location>
        <begin position="147"/>
        <end position="160"/>
    </location>
</feature>
<dbReference type="Pfam" id="PF25257">
    <property type="entry name" value="DUF7858"/>
    <property type="match status" value="1"/>
</dbReference>
<dbReference type="RefSeq" id="WP_343772994.1">
    <property type="nucleotide sequence ID" value="NZ_BAAADV010000001.1"/>
</dbReference>
<evidence type="ECO:0000313" key="3">
    <source>
        <dbReference type="Proteomes" id="UP001500420"/>
    </source>
</evidence>
<accession>A0AAV3T745</accession>
<gene>
    <name evidence="2" type="ORF">GCM10009020_11870</name>
</gene>
<proteinExistence type="predicted"/>
<dbReference type="AlphaFoldDB" id="A0AAV3T745"/>
<name>A0AAV3T745_9EURY</name>
<evidence type="ECO:0000313" key="2">
    <source>
        <dbReference type="EMBL" id="GAA0667831.1"/>
    </source>
</evidence>
<comment type="caution">
    <text evidence="2">The sequence shown here is derived from an EMBL/GenBank/DDBJ whole genome shotgun (WGS) entry which is preliminary data.</text>
</comment>
<feature type="region of interest" description="Disordered" evidence="1">
    <location>
        <begin position="147"/>
        <end position="170"/>
    </location>
</feature>
<reference evidence="2 3" key="1">
    <citation type="journal article" date="2019" name="Int. J. Syst. Evol. Microbiol.">
        <title>The Global Catalogue of Microorganisms (GCM) 10K type strain sequencing project: providing services to taxonomists for standard genome sequencing and annotation.</title>
        <authorList>
            <consortium name="The Broad Institute Genomics Platform"/>
            <consortium name="The Broad Institute Genome Sequencing Center for Infectious Disease"/>
            <person name="Wu L."/>
            <person name="Ma J."/>
        </authorList>
    </citation>
    <scope>NUCLEOTIDE SEQUENCE [LARGE SCALE GENOMIC DNA]</scope>
    <source>
        <strain evidence="2 3">JCM 16328</strain>
    </source>
</reference>
<protein>
    <submittedName>
        <fullName evidence="2">Uncharacterized protein</fullName>
    </submittedName>
</protein>